<keyword evidence="2" id="KW-1185">Reference proteome</keyword>
<dbReference type="Proteomes" id="UP000001423">
    <property type="component" value="Chromosome"/>
</dbReference>
<evidence type="ECO:0000313" key="2">
    <source>
        <dbReference type="Proteomes" id="UP000001423"/>
    </source>
</evidence>
<dbReference type="HOGENOM" id="CLU_3220612_0_0_3"/>
<dbReference type="EMBL" id="BX548175">
    <property type="protein sequence ID" value="CAX32081.1"/>
    <property type="molecule type" value="Genomic_DNA"/>
</dbReference>
<dbReference type="KEGG" id="pmt:PMT_2562"/>
<name>B9ERI2_PROMM</name>
<proteinExistence type="predicted"/>
<dbReference type="eggNOG" id="ENOG50322WG">
    <property type="taxonomic scope" value="Bacteria"/>
</dbReference>
<accession>B9ERI2</accession>
<dbReference type="AlphaFoldDB" id="B9ERI2"/>
<organism evidence="1 2">
    <name type="scientific">Prochlorococcus marinus (strain MIT 9313)</name>
    <dbReference type="NCBI Taxonomy" id="74547"/>
    <lineage>
        <taxon>Bacteria</taxon>
        <taxon>Bacillati</taxon>
        <taxon>Cyanobacteriota</taxon>
        <taxon>Cyanophyceae</taxon>
        <taxon>Synechococcales</taxon>
        <taxon>Prochlorococcaceae</taxon>
        <taxon>Prochlorococcus</taxon>
    </lineage>
</organism>
<gene>
    <name evidence="1" type="ordered locus">PMT_2562</name>
</gene>
<sequence>MIALLLLTQLHLIIALAGVQALMCERVHIELRLRPLAERLFCCY</sequence>
<reference evidence="1 2" key="1">
    <citation type="journal article" date="2003" name="Nature">
        <title>Genome divergence in two Prochlorococcus ecotypes reflects oceanic niche differentiation.</title>
        <authorList>
            <person name="Rocap G."/>
            <person name="Larimer F.W."/>
            <person name="Lamerdin J.E."/>
            <person name="Malfatti S."/>
            <person name="Chain P."/>
            <person name="Ahlgren N.A."/>
            <person name="Arellano A."/>
            <person name="Coleman M."/>
            <person name="Hauser L."/>
            <person name="Hess W.R."/>
            <person name="Johnson Z.I."/>
            <person name="Land M.L."/>
            <person name="Lindell D."/>
            <person name="Post A.F."/>
            <person name="Regala W."/>
            <person name="Shah M."/>
            <person name="Shaw S.L."/>
            <person name="Steglich C."/>
            <person name="Sullivan M.B."/>
            <person name="Ting C.S."/>
            <person name="Tolonen A."/>
            <person name="Webb E.A."/>
            <person name="Zinser E.R."/>
            <person name="Chisholm S.W."/>
        </authorList>
    </citation>
    <scope>NUCLEOTIDE SEQUENCE [LARGE SCALE GENOMIC DNA]</scope>
    <source>
        <strain evidence="2">MIT 9313</strain>
    </source>
</reference>
<evidence type="ECO:0000313" key="1">
    <source>
        <dbReference type="EMBL" id="CAX32081.1"/>
    </source>
</evidence>
<protein>
    <submittedName>
        <fullName evidence="1">Uncharacterized protein</fullName>
    </submittedName>
</protein>